<evidence type="ECO:0000256" key="1">
    <source>
        <dbReference type="SAM" id="MobiDB-lite"/>
    </source>
</evidence>
<evidence type="ECO:0000313" key="3">
    <source>
        <dbReference type="Proteomes" id="UP000737018"/>
    </source>
</evidence>
<proteinExistence type="predicted"/>
<accession>A0A8J4RNP6</accession>
<comment type="caution">
    <text evidence="2">The sequence shown here is derived from an EMBL/GenBank/DDBJ whole genome shotgun (WGS) entry which is preliminary data.</text>
</comment>
<gene>
    <name evidence="2" type="ORF">CMV_006571</name>
</gene>
<dbReference type="Proteomes" id="UP000737018">
    <property type="component" value="Unassembled WGS sequence"/>
</dbReference>
<protein>
    <submittedName>
        <fullName evidence="2">Uncharacterized protein</fullName>
    </submittedName>
</protein>
<dbReference type="OrthoDB" id="1690174at2759"/>
<dbReference type="AlphaFoldDB" id="A0A8J4RNP6"/>
<organism evidence="2 3">
    <name type="scientific">Castanea mollissima</name>
    <name type="common">Chinese chestnut</name>
    <dbReference type="NCBI Taxonomy" id="60419"/>
    <lineage>
        <taxon>Eukaryota</taxon>
        <taxon>Viridiplantae</taxon>
        <taxon>Streptophyta</taxon>
        <taxon>Embryophyta</taxon>
        <taxon>Tracheophyta</taxon>
        <taxon>Spermatophyta</taxon>
        <taxon>Magnoliopsida</taxon>
        <taxon>eudicotyledons</taxon>
        <taxon>Gunneridae</taxon>
        <taxon>Pentapetalae</taxon>
        <taxon>rosids</taxon>
        <taxon>fabids</taxon>
        <taxon>Fagales</taxon>
        <taxon>Fagaceae</taxon>
        <taxon>Castanea</taxon>
    </lineage>
</organism>
<name>A0A8J4RNP6_9ROSI</name>
<evidence type="ECO:0000313" key="2">
    <source>
        <dbReference type="EMBL" id="KAF3969650.1"/>
    </source>
</evidence>
<sequence length="140" mass="15352">MADQKSSGVIPTSCILKNEVQKDRSKLLKFKAKKILKNAKRTHLLIKKARRKRLSGQSSRSLAVKRSKFLSAWRKRLPGQSSKLSAVDQGKEIIDLEESAGPEGSIELGESTKADSLPHQAGLEVEQVANLESCDLVSAN</sequence>
<feature type="region of interest" description="Disordered" evidence="1">
    <location>
        <begin position="98"/>
        <end position="120"/>
    </location>
</feature>
<dbReference type="EMBL" id="JRKL02000623">
    <property type="protein sequence ID" value="KAF3969650.1"/>
    <property type="molecule type" value="Genomic_DNA"/>
</dbReference>
<reference evidence="2" key="1">
    <citation type="submission" date="2020-03" db="EMBL/GenBank/DDBJ databases">
        <title>Castanea mollissima Vanexum genome sequencing.</title>
        <authorList>
            <person name="Staton M."/>
        </authorList>
    </citation>
    <scope>NUCLEOTIDE SEQUENCE</scope>
    <source>
        <tissue evidence="2">Leaf</tissue>
    </source>
</reference>
<keyword evidence="3" id="KW-1185">Reference proteome</keyword>